<dbReference type="Pfam" id="PF05837">
    <property type="entry name" value="CENP-H"/>
    <property type="match status" value="1"/>
</dbReference>
<comment type="subcellular location">
    <subcellularLocation>
        <location evidence="2">Chromosome</location>
        <location evidence="2">Centromere</location>
        <location evidence="2">Kinetochore</location>
    </subcellularLocation>
    <subcellularLocation>
        <location evidence="1">Nucleus</location>
    </subcellularLocation>
</comment>
<comment type="similarity">
    <text evidence="7">Belongs to the CENP-H/MCM16 family.</text>
</comment>
<reference evidence="10" key="2">
    <citation type="submission" date="2023-05" db="EMBL/GenBank/DDBJ databases">
        <authorList>
            <consortium name="Lawrence Berkeley National Laboratory"/>
            <person name="Steindorff A."/>
            <person name="Hensen N."/>
            <person name="Bonometti L."/>
            <person name="Westerberg I."/>
            <person name="Brannstrom I.O."/>
            <person name="Guillou S."/>
            <person name="Cros-Aarteil S."/>
            <person name="Calhoun S."/>
            <person name="Haridas S."/>
            <person name="Kuo A."/>
            <person name="Mondo S."/>
            <person name="Pangilinan J."/>
            <person name="Riley R."/>
            <person name="Labutti K."/>
            <person name="Andreopoulos B."/>
            <person name="Lipzen A."/>
            <person name="Chen C."/>
            <person name="Yanf M."/>
            <person name="Daum C."/>
            <person name="Ng V."/>
            <person name="Clum A."/>
            <person name="Ohm R."/>
            <person name="Martin F."/>
            <person name="Silar P."/>
            <person name="Natvig D."/>
            <person name="Lalanne C."/>
            <person name="Gautier V."/>
            <person name="Ament-Velasquez S.L."/>
            <person name="Kruys A."/>
            <person name="Hutchinson M.I."/>
            <person name="Powell A.J."/>
            <person name="Barry K."/>
            <person name="Miller A.N."/>
            <person name="Grigoriev I.V."/>
            <person name="Debuchy R."/>
            <person name="Gladieux P."/>
            <person name="Thoren M.H."/>
            <person name="Johannesson H."/>
        </authorList>
    </citation>
    <scope>NUCLEOTIDE SEQUENCE</scope>
    <source>
        <strain evidence="10">CBS 757.83</strain>
    </source>
</reference>
<dbReference type="GO" id="GO:0043515">
    <property type="term" value="F:kinetochore binding"/>
    <property type="evidence" value="ECO:0007669"/>
    <property type="project" value="TreeGrafter"/>
</dbReference>
<sequence length="225" mass="24594">MVSHTVNAPGPLALTEAEVNVLVVYNQLQQLQLELALLKSQRHHHASAGSSRLAGDDLERGQSQLLEAKATLALHSSVVESAMSLQPTLNAVHHATHASVIERDLLPVIEQRDVVAIKAATLCSELQAARHRLAELEVECLRTSQQNMKLASETLLLAGRANSQKPQNVQGGRLVRDITTLEDQLKSSRQRWRVVKGAASAIVAGSGVEWVREERLRNMVLDPPD</sequence>
<dbReference type="GO" id="GO:0005634">
    <property type="term" value="C:nucleus"/>
    <property type="evidence" value="ECO:0007669"/>
    <property type="project" value="UniProtKB-SubCell"/>
</dbReference>
<evidence type="ECO:0000256" key="5">
    <source>
        <dbReference type="ARBA" id="ARBA00023242"/>
    </source>
</evidence>
<evidence type="ECO:0000256" key="8">
    <source>
        <dbReference type="SAM" id="Coils"/>
    </source>
</evidence>
<keyword evidence="4" id="KW-0995">Kinetochore</keyword>
<proteinExistence type="inferred from homology"/>
<dbReference type="InterPro" id="IPR008426">
    <property type="entry name" value="CENP-H_C"/>
</dbReference>
<dbReference type="PANTHER" id="PTHR48122">
    <property type="entry name" value="CENTROMERE PROTEIN H"/>
    <property type="match status" value="1"/>
</dbReference>
<evidence type="ECO:0000259" key="9">
    <source>
        <dbReference type="Pfam" id="PF05837"/>
    </source>
</evidence>
<evidence type="ECO:0000256" key="6">
    <source>
        <dbReference type="ARBA" id="ARBA00023328"/>
    </source>
</evidence>
<evidence type="ECO:0000313" key="10">
    <source>
        <dbReference type="EMBL" id="KAK4105956.1"/>
    </source>
</evidence>
<evidence type="ECO:0000256" key="3">
    <source>
        <dbReference type="ARBA" id="ARBA00022454"/>
    </source>
</evidence>
<dbReference type="Proteomes" id="UP001305647">
    <property type="component" value="Unassembled WGS sequence"/>
</dbReference>
<feature type="coiled-coil region" evidence="8">
    <location>
        <begin position="119"/>
        <end position="153"/>
    </location>
</feature>
<dbReference type="GO" id="GO:0000776">
    <property type="term" value="C:kinetochore"/>
    <property type="evidence" value="ECO:0007669"/>
    <property type="project" value="UniProtKB-KW"/>
</dbReference>
<dbReference type="PANTHER" id="PTHR48122:SF1">
    <property type="entry name" value="CENTROMERE PROTEIN H"/>
    <property type="match status" value="1"/>
</dbReference>
<accession>A0AAN6T6E5</accession>
<dbReference type="GO" id="GO:0007059">
    <property type="term" value="P:chromosome segregation"/>
    <property type="evidence" value="ECO:0007669"/>
    <property type="project" value="TreeGrafter"/>
</dbReference>
<evidence type="ECO:0000313" key="11">
    <source>
        <dbReference type="Proteomes" id="UP001305647"/>
    </source>
</evidence>
<organism evidence="10 11">
    <name type="scientific">Parathielavia hyrcaniae</name>
    <dbReference type="NCBI Taxonomy" id="113614"/>
    <lineage>
        <taxon>Eukaryota</taxon>
        <taxon>Fungi</taxon>
        <taxon>Dikarya</taxon>
        <taxon>Ascomycota</taxon>
        <taxon>Pezizomycotina</taxon>
        <taxon>Sordariomycetes</taxon>
        <taxon>Sordariomycetidae</taxon>
        <taxon>Sordariales</taxon>
        <taxon>Chaetomiaceae</taxon>
        <taxon>Parathielavia</taxon>
    </lineage>
</organism>
<dbReference type="InterPro" id="IPR040034">
    <property type="entry name" value="CENP-H"/>
</dbReference>
<name>A0AAN6T6E5_9PEZI</name>
<keyword evidence="5" id="KW-0539">Nucleus</keyword>
<keyword evidence="11" id="KW-1185">Reference proteome</keyword>
<evidence type="ECO:0000256" key="1">
    <source>
        <dbReference type="ARBA" id="ARBA00004123"/>
    </source>
</evidence>
<reference evidence="10" key="1">
    <citation type="journal article" date="2023" name="Mol. Phylogenet. Evol.">
        <title>Genome-scale phylogeny and comparative genomics of the fungal order Sordariales.</title>
        <authorList>
            <person name="Hensen N."/>
            <person name="Bonometti L."/>
            <person name="Westerberg I."/>
            <person name="Brannstrom I.O."/>
            <person name="Guillou S."/>
            <person name="Cros-Aarteil S."/>
            <person name="Calhoun S."/>
            <person name="Haridas S."/>
            <person name="Kuo A."/>
            <person name="Mondo S."/>
            <person name="Pangilinan J."/>
            <person name="Riley R."/>
            <person name="LaButti K."/>
            <person name="Andreopoulos B."/>
            <person name="Lipzen A."/>
            <person name="Chen C."/>
            <person name="Yan M."/>
            <person name="Daum C."/>
            <person name="Ng V."/>
            <person name="Clum A."/>
            <person name="Steindorff A."/>
            <person name="Ohm R.A."/>
            <person name="Martin F."/>
            <person name="Silar P."/>
            <person name="Natvig D.O."/>
            <person name="Lalanne C."/>
            <person name="Gautier V."/>
            <person name="Ament-Velasquez S.L."/>
            <person name="Kruys A."/>
            <person name="Hutchinson M.I."/>
            <person name="Powell A.J."/>
            <person name="Barry K."/>
            <person name="Miller A.N."/>
            <person name="Grigoriev I.V."/>
            <person name="Debuchy R."/>
            <person name="Gladieux P."/>
            <person name="Hiltunen Thoren M."/>
            <person name="Johannesson H."/>
        </authorList>
    </citation>
    <scope>NUCLEOTIDE SEQUENCE</scope>
    <source>
        <strain evidence="10">CBS 757.83</strain>
    </source>
</reference>
<evidence type="ECO:0000256" key="4">
    <source>
        <dbReference type="ARBA" id="ARBA00022838"/>
    </source>
</evidence>
<evidence type="ECO:0000256" key="7">
    <source>
        <dbReference type="ARBA" id="ARBA00025735"/>
    </source>
</evidence>
<dbReference type="GO" id="GO:0007052">
    <property type="term" value="P:mitotic spindle organization"/>
    <property type="evidence" value="ECO:0007669"/>
    <property type="project" value="TreeGrafter"/>
</dbReference>
<keyword evidence="3" id="KW-0158">Chromosome</keyword>
<keyword evidence="8" id="KW-0175">Coiled coil</keyword>
<dbReference type="GO" id="GO:0051382">
    <property type="term" value="P:kinetochore assembly"/>
    <property type="evidence" value="ECO:0007669"/>
    <property type="project" value="InterPro"/>
</dbReference>
<evidence type="ECO:0000256" key="2">
    <source>
        <dbReference type="ARBA" id="ARBA00004629"/>
    </source>
</evidence>
<gene>
    <name evidence="10" type="ORF">N658DRAFT_554962</name>
</gene>
<dbReference type="AlphaFoldDB" id="A0AAN6T6E5"/>
<dbReference type="EMBL" id="MU863624">
    <property type="protein sequence ID" value="KAK4105956.1"/>
    <property type="molecule type" value="Genomic_DNA"/>
</dbReference>
<comment type="caution">
    <text evidence="10">The sequence shown here is derived from an EMBL/GenBank/DDBJ whole genome shotgun (WGS) entry which is preliminary data.</text>
</comment>
<protein>
    <recommendedName>
        <fullName evidence="9">Centromere protein H C-terminal domain-containing protein</fullName>
    </recommendedName>
</protein>
<feature type="domain" description="Centromere protein H C-terminal" evidence="9">
    <location>
        <begin position="21"/>
        <end position="223"/>
    </location>
</feature>
<keyword evidence="6" id="KW-0137">Centromere</keyword>